<dbReference type="InterPro" id="IPR029058">
    <property type="entry name" value="AB_hydrolase_fold"/>
</dbReference>
<proteinExistence type="predicted"/>
<dbReference type="EMBL" id="JAPWDO010000003">
    <property type="protein sequence ID" value="KAJ5479261.1"/>
    <property type="molecule type" value="Genomic_DNA"/>
</dbReference>
<dbReference type="GO" id="GO:0072330">
    <property type="term" value="P:monocarboxylic acid biosynthetic process"/>
    <property type="evidence" value="ECO:0007669"/>
    <property type="project" value="UniProtKB-ARBA"/>
</dbReference>
<sequence length="134" mass="15088">MPTDHVWANYKDVMDEGASIGATYILHEQEREQETGRKRRIKCGVFFTGMAPIDSEKGFIFADEREEMIDIQTVHVIGASDPYRAGADCLYNVCDPDKAHFFDTGKGHTVPRGGPVIEELGDAIRELIQRTKEE</sequence>
<organism evidence="3 4">
    <name type="scientific">Penicillium desertorum</name>
    <dbReference type="NCBI Taxonomy" id="1303715"/>
    <lineage>
        <taxon>Eukaryota</taxon>
        <taxon>Fungi</taxon>
        <taxon>Dikarya</taxon>
        <taxon>Ascomycota</taxon>
        <taxon>Pezizomycotina</taxon>
        <taxon>Eurotiomycetes</taxon>
        <taxon>Eurotiomycetidae</taxon>
        <taxon>Eurotiales</taxon>
        <taxon>Aspergillaceae</taxon>
        <taxon>Penicillium</taxon>
    </lineage>
</organism>
<dbReference type="Proteomes" id="UP001147760">
    <property type="component" value="Unassembled WGS sequence"/>
</dbReference>
<dbReference type="GO" id="GO:0019748">
    <property type="term" value="P:secondary metabolic process"/>
    <property type="evidence" value="ECO:0007669"/>
    <property type="project" value="TreeGrafter"/>
</dbReference>
<keyword evidence="1" id="KW-0378">Hydrolase</keyword>
<dbReference type="OrthoDB" id="414698at2759"/>
<dbReference type="GO" id="GO:0005634">
    <property type="term" value="C:nucleus"/>
    <property type="evidence" value="ECO:0007669"/>
    <property type="project" value="TreeGrafter"/>
</dbReference>
<dbReference type="GO" id="GO:0017000">
    <property type="term" value="P:antibiotic biosynthetic process"/>
    <property type="evidence" value="ECO:0007669"/>
    <property type="project" value="UniProtKB-ARBA"/>
</dbReference>
<feature type="domain" description="Serine hydrolase" evidence="2">
    <location>
        <begin position="17"/>
        <end position="115"/>
    </location>
</feature>
<dbReference type="PANTHER" id="PTHR48070">
    <property type="entry name" value="ESTERASE OVCA2"/>
    <property type="match status" value="1"/>
</dbReference>
<accession>A0A9W9WYW0</accession>
<dbReference type="InterPro" id="IPR005645">
    <property type="entry name" value="FSH-like_dom"/>
</dbReference>
<dbReference type="PANTHER" id="PTHR48070:SF4">
    <property type="entry name" value="ESTERASE ALNB"/>
    <property type="match status" value="1"/>
</dbReference>
<keyword evidence="4" id="KW-1185">Reference proteome</keyword>
<evidence type="ECO:0000313" key="4">
    <source>
        <dbReference type="Proteomes" id="UP001147760"/>
    </source>
</evidence>
<gene>
    <name evidence="3" type="ORF">N7530_004770</name>
</gene>
<evidence type="ECO:0000256" key="1">
    <source>
        <dbReference type="ARBA" id="ARBA00022801"/>
    </source>
</evidence>
<dbReference type="GO" id="GO:0005737">
    <property type="term" value="C:cytoplasm"/>
    <property type="evidence" value="ECO:0007669"/>
    <property type="project" value="TreeGrafter"/>
</dbReference>
<dbReference type="InterPro" id="IPR050593">
    <property type="entry name" value="LovG"/>
</dbReference>
<protein>
    <recommendedName>
        <fullName evidence="2">Serine hydrolase domain-containing protein</fullName>
    </recommendedName>
</protein>
<dbReference type="Gene3D" id="3.40.50.1820">
    <property type="entry name" value="alpha/beta hydrolase"/>
    <property type="match status" value="1"/>
</dbReference>
<reference evidence="3" key="1">
    <citation type="submission" date="2022-12" db="EMBL/GenBank/DDBJ databases">
        <authorList>
            <person name="Petersen C."/>
        </authorList>
    </citation>
    <scope>NUCLEOTIDE SEQUENCE</scope>
    <source>
        <strain evidence="3">IBT 17660</strain>
    </source>
</reference>
<dbReference type="AlphaFoldDB" id="A0A9W9WYW0"/>
<dbReference type="Pfam" id="PF03959">
    <property type="entry name" value="FSH1"/>
    <property type="match status" value="1"/>
</dbReference>
<evidence type="ECO:0000313" key="3">
    <source>
        <dbReference type="EMBL" id="KAJ5479261.1"/>
    </source>
</evidence>
<reference evidence="3" key="2">
    <citation type="journal article" date="2023" name="IMA Fungus">
        <title>Comparative genomic study of the Penicillium genus elucidates a diverse pangenome and 15 lateral gene transfer events.</title>
        <authorList>
            <person name="Petersen C."/>
            <person name="Sorensen T."/>
            <person name="Nielsen M.R."/>
            <person name="Sondergaard T.E."/>
            <person name="Sorensen J.L."/>
            <person name="Fitzpatrick D.A."/>
            <person name="Frisvad J.C."/>
            <person name="Nielsen K.L."/>
        </authorList>
    </citation>
    <scope>NUCLEOTIDE SEQUENCE</scope>
    <source>
        <strain evidence="3">IBT 17660</strain>
    </source>
</reference>
<name>A0A9W9WYW0_9EURO</name>
<dbReference type="GO" id="GO:0016787">
    <property type="term" value="F:hydrolase activity"/>
    <property type="evidence" value="ECO:0007669"/>
    <property type="project" value="UniProtKB-KW"/>
</dbReference>
<comment type="caution">
    <text evidence="3">The sequence shown here is derived from an EMBL/GenBank/DDBJ whole genome shotgun (WGS) entry which is preliminary data.</text>
</comment>
<evidence type="ECO:0000259" key="2">
    <source>
        <dbReference type="Pfam" id="PF03959"/>
    </source>
</evidence>